<organism evidence="2 3">
    <name type="scientific">Phytophthora oleae</name>
    <dbReference type="NCBI Taxonomy" id="2107226"/>
    <lineage>
        <taxon>Eukaryota</taxon>
        <taxon>Sar</taxon>
        <taxon>Stramenopiles</taxon>
        <taxon>Oomycota</taxon>
        <taxon>Peronosporomycetes</taxon>
        <taxon>Peronosporales</taxon>
        <taxon>Peronosporaceae</taxon>
        <taxon>Phytophthora</taxon>
    </lineage>
</organism>
<feature type="region of interest" description="Disordered" evidence="1">
    <location>
        <begin position="577"/>
        <end position="684"/>
    </location>
</feature>
<proteinExistence type="predicted"/>
<feature type="compositionally biased region" description="Basic and acidic residues" evidence="1">
    <location>
        <begin position="693"/>
        <end position="711"/>
    </location>
</feature>
<feature type="compositionally biased region" description="Acidic residues" evidence="1">
    <location>
        <begin position="939"/>
        <end position="964"/>
    </location>
</feature>
<feature type="region of interest" description="Disordered" evidence="1">
    <location>
        <begin position="692"/>
        <end position="711"/>
    </location>
</feature>
<dbReference type="EMBL" id="JBIMZQ010000011">
    <property type="protein sequence ID" value="KAL3668237.1"/>
    <property type="molecule type" value="Genomic_DNA"/>
</dbReference>
<sequence>MTGPSKALVDRNAKTLDDTNKALAFDMGIRLWRVEVALAVRKFLSLGRAYEVHYSLPRVAIADLQLSSHFGLSVTSLMHTHVFQVQKCETPKYPMEFVDKTVQGSFTPIFTVRPDDYLVGMDLEDFLICPRKLGELHNDVEAVGKEVHIKQEQDKTSKRTVVLRFVRMGEWVQPGPGPERSPGRMLRVLDEIMTHHNQLLQRYELMVQQDRVTVKRLKSAEKLLKYVKIMAGSTRSTLMESDTFQFIDKYQKWYTAITNDEEREVGTAKDIVMEDVEEPAEDMEMSPEQPEIEYNINSATRPNTASILRKSSSQPGPTPTGAKKRVTFAADVGATEEPDPTDAEASAATPAPSSTQTEQQNEDIVVSKPRTFGVDEGQAYLMALVSPSVDLVSSLETLSAAVRTVSSLKMSRNFPVTDGLKLRRVLEMIGPSQYKARVRLGHFSFEYIATIDRDAVTGALSRLTNAVRDEQRLYVDMLTYLRDQFGFCSSNDTRKVKDATFSYLISHRIVRLHEKPTGDPDNVVYDVVALIQECPLVYRRGSSLPSTKGEVVDALMLFLMALLEQLEESRAWDLSSQTKRKVESAVDENAERHEELRYDHSEVDDYAIDHARESSGSVRNGGDRDAELRSMGILRKRQYAPHPEESYEDDRAAPRPRLSYSAAEQQVSVPPEQRYTESEDDGEVGAGTASLFVEDRSGSDPIRDAPARSEDAVAKAKSDVYQELLMLLFRDREKVVRAVQGIVWDLSVLSETTQLLSTCTIYRTATQQSNGLVRCVFSVAEGVVEASAEGPSIDIAKDKATSILVDTLDGMIKTWKELLATYISRLSRTPTTLMAGNETQAKNHDKVSTVEKLVPPLYMYFIKVRDTLAISTACLNAKDAKRSANERWRDILEALNKMKSGPPSSCSSNGNTATAASQSTANRAAAATPVRPSNLILCSDDEMDDGDDDYDDYSDGGFDDDDWDPSGVKTAQDDRAVAEEAAAYEREMAKEYDDRSESDTSDDARFRAAIRSLFTPTDDLCAGINRLRASLKYRGAAHEKIVDNVTANITMDRLREGIIEVCVNVNDVIRYKASEETKSDACNAAVDGMLNMLNKIRSNWAQLLHFLDVRSLRYVSPINSFRDLKLSGIASILTSVEDPPRSRDPRSTTGVHCVLRVDDYVLCRATWKTEADARRLVEWRAAQFFIDLIDCGLDTKPTDEEENKKAIDDELSMARDHVAWSCLIRIQDPSDTQAFHEFPVDAFWCRTRDGMAPVEFPDTRGIVVTQRGCVGMEKMETEVRNFHQSTMAFFRLESAYDHWKLVRQLVRYSDKRKHNTRALALTISPNCPYNMYVIPPGASINSAHNTYWPEKALPRFGIDRKSVVGFLTTKNIG</sequence>
<feature type="compositionally biased region" description="Low complexity" evidence="1">
    <location>
        <begin position="343"/>
        <end position="355"/>
    </location>
</feature>
<evidence type="ECO:0008006" key="4">
    <source>
        <dbReference type="Google" id="ProtNLM"/>
    </source>
</evidence>
<feature type="compositionally biased region" description="Low complexity" evidence="1">
    <location>
        <begin position="900"/>
        <end position="928"/>
    </location>
</feature>
<feature type="region of interest" description="Disordered" evidence="1">
    <location>
        <begin position="899"/>
        <end position="975"/>
    </location>
</feature>
<dbReference type="Proteomes" id="UP001632037">
    <property type="component" value="Unassembled WGS sequence"/>
</dbReference>
<keyword evidence="3" id="KW-1185">Reference proteome</keyword>
<comment type="caution">
    <text evidence="2">The sequence shown here is derived from an EMBL/GenBank/DDBJ whole genome shotgun (WGS) entry which is preliminary data.</text>
</comment>
<evidence type="ECO:0000313" key="2">
    <source>
        <dbReference type="EMBL" id="KAL3668237.1"/>
    </source>
</evidence>
<gene>
    <name evidence="2" type="ORF">V7S43_006334</name>
</gene>
<feature type="compositionally biased region" description="Basic and acidic residues" evidence="1">
    <location>
        <begin position="580"/>
        <end position="613"/>
    </location>
</feature>
<protein>
    <recommendedName>
        <fullName evidence="4">TFIIS central domain-containing protein</fullName>
    </recommendedName>
</protein>
<evidence type="ECO:0000313" key="3">
    <source>
        <dbReference type="Proteomes" id="UP001632037"/>
    </source>
</evidence>
<reference evidence="2 3" key="1">
    <citation type="submission" date="2024-09" db="EMBL/GenBank/DDBJ databases">
        <title>Genome sequencing and assembly of Phytophthora oleae, isolate VK10A, causative agent of rot of olive drupes.</title>
        <authorList>
            <person name="Conti Taguali S."/>
            <person name="Riolo M."/>
            <person name="La Spada F."/>
            <person name="Cacciola S.O."/>
            <person name="Dionisio G."/>
        </authorList>
    </citation>
    <scope>NUCLEOTIDE SEQUENCE [LARGE SCALE GENOMIC DNA]</scope>
    <source>
        <strain evidence="2 3">VK10A</strain>
    </source>
</reference>
<accession>A0ABD3FMU3</accession>
<feature type="compositionally biased region" description="Basic and acidic residues" evidence="1">
    <location>
        <begin position="642"/>
        <end position="653"/>
    </location>
</feature>
<feature type="region of interest" description="Disordered" evidence="1">
    <location>
        <begin position="335"/>
        <end position="364"/>
    </location>
</feature>
<name>A0ABD3FMU3_9STRA</name>
<evidence type="ECO:0000256" key="1">
    <source>
        <dbReference type="SAM" id="MobiDB-lite"/>
    </source>
</evidence>